<evidence type="ECO:0000259" key="9">
    <source>
        <dbReference type="Pfam" id="PF00324"/>
    </source>
</evidence>
<sequence>MMRTSRISYYGILHPFLFVQSLLVNIIVGAFGFVIQEVPPTPGQQVKVPMFIPLAVGLLDSNGKGIPLMSVYHEGLLESLTPNAHPVDIVVLQVKKPIGIKLGTLMGLFVPCLQNIMGIIHFIRFSWIVGMASILDSLLLVSFCGMCTFLTTLSLSAIATNGAIKNLLINGSNLCTAGITGLSSTTFKDNLSSEFQHTNNAGVPDPNGSIYWNFNALVSLFFPAVIGIMAGSNRLSSLKDTEHSIRIWNPRPLLLRQTVFIFNLCGCYLELNQPQKALERQVENNRSIELYIFDHANISRRTLKNISLGESPRTTSRRLADRKVEKFEKNITKRGAVPETTAKKGADYPVTPIVLGFFVFVVIGSWLSISLLPLLFSGHIYFLLAPQGHIDLFVPNHPYSNKRRRGLIMITISGRLLVKNSRLGFC</sequence>
<dbReference type="InterPro" id="IPR010580">
    <property type="entry name" value="ER_stress-assoc"/>
</dbReference>
<comment type="similarity">
    <text evidence="3">Belongs to the RAMP4 family.</text>
</comment>
<evidence type="ECO:0000256" key="3">
    <source>
        <dbReference type="ARBA" id="ARBA00005500"/>
    </source>
</evidence>
<dbReference type="PANTHER" id="PTHR11827:SF100">
    <property type="entry name" value="CATION-CHLORIDE COTRANSPORTER 1"/>
    <property type="match status" value="1"/>
</dbReference>
<protein>
    <recommendedName>
        <fullName evidence="9">Amino acid permease/ SLC12A domain-containing protein</fullName>
    </recommendedName>
</protein>
<comment type="subcellular location">
    <subcellularLocation>
        <location evidence="2">Endoplasmic reticulum membrane</location>
        <topology evidence="2">Single-pass membrane protein</topology>
    </subcellularLocation>
    <subcellularLocation>
        <location evidence="1">Membrane</location>
        <topology evidence="1">Multi-pass membrane protein</topology>
    </subcellularLocation>
</comment>
<dbReference type="OrthoDB" id="16679at2759"/>
<dbReference type="GO" id="GO:0005789">
    <property type="term" value="C:endoplasmic reticulum membrane"/>
    <property type="evidence" value="ECO:0007669"/>
    <property type="project" value="UniProtKB-SubCell"/>
</dbReference>
<keyword evidence="11" id="KW-1185">Reference proteome</keyword>
<dbReference type="AlphaFoldDB" id="A0A835MD37"/>
<keyword evidence="6 8" id="KW-1133">Transmembrane helix</keyword>
<evidence type="ECO:0000256" key="2">
    <source>
        <dbReference type="ARBA" id="ARBA00004389"/>
    </source>
</evidence>
<feature type="transmembrane region" description="Helical" evidence="8">
    <location>
        <begin position="105"/>
        <end position="125"/>
    </location>
</feature>
<dbReference type="EMBL" id="JADFTS010000002">
    <property type="protein sequence ID" value="KAF9619346.1"/>
    <property type="molecule type" value="Genomic_DNA"/>
</dbReference>
<evidence type="ECO:0000256" key="6">
    <source>
        <dbReference type="ARBA" id="ARBA00022989"/>
    </source>
</evidence>
<evidence type="ECO:0000256" key="5">
    <source>
        <dbReference type="ARBA" id="ARBA00022824"/>
    </source>
</evidence>
<feature type="domain" description="Amino acid permease/ SLC12A" evidence="9">
    <location>
        <begin position="108"/>
        <end position="163"/>
    </location>
</feature>
<feature type="transmembrane region" description="Helical" evidence="8">
    <location>
        <begin position="353"/>
        <end position="376"/>
    </location>
</feature>
<organism evidence="10 11">
    <name type="scientific">Coptis chinensis</name>
    <dbReference type="NCBI Taxonomy" id="261450"/>
    <lineage>
        <taxon>Eukaryota</taxon>
        <taxon>Viridiplantae</taxon>
        <taxon>Streptophyta</taxon>
        <taxon>Embryophyta</taxon>
        <taxon>Tracheophyta</taxon>
        <taxon>Spermatophyta</taxon>
        <taxon>Magnoliopsida</taxon>
        <taxon>Ranunculales</taxon>
        <taxon>Ranunculaceae</taxon>
        <taxon>Coptidoideae</taxon>
        <taxon>Coptis</taxon>
    </lineage>
</organism>
<dbReference type="Gene3D" id="2.60.40.1840">
    <property type="match status" value="1"/>
</dbReference>
<evidence type="ECO:0000313" key="10">
    <source>
        <dbReference type="EMBL" id="KAF9619346.1"/>
    </source>
</evidence>
<evidence type="ECO:0000256" key="1">
    <source>
        <dbReference type="ARBA" id="ARBA00004141"/>
    </source>
</evidence>
<dbReference type="InterPro" id="IPR004841">
    <property type="entry name" value="AA-permease/SLC12A_dom"/>
</dbReference>
<evidence type="ECO:0000256" key="7">
    <source>
        <dbReference type="ARBA" id="ARBA00023136"/>
    </source>
</evidence>
<keyword evidence="5" id="KW-0256">Endoplasmic reticulum</keyword>
<feature type="transmembrane region" description="Helical" evidence="8">
    <location>
        <begin position="210"/>
        <end position="232"/>
    </location>
</feature>
<dbReference type="InterPro" id="IPR004842">
    <property type="entry name" value="SLC12A_fam"/>
</dbReference>
<gene>
    <name evidence="10" type="ORF">IFM89_006533</name>
</gene>
<feature type="transmembrane region" description="Helical" evidence="8">
    <location>
        <begin position="137"/>
        <end position="159"/>
    </location>
</feature>
<dbReference type="Pfam" id="PF00324">
    <property type="entry name" value="AA_permease"/>
    <property type="match status" value="1"/>
</dbReference>
<evidence type="ECO:0000256" key="4">
    <source>
        <dbReference type="ARBA" id="ARBA00022692"/>
    </source>
</evidence>
<dbReference type="Proteomes" id="UP000631114">
    <property type="component" value="Unassembled WGS sequence"/>
</dbReference>
<accession>A0A835MD37</accession>
<proteinExistence type="inferred from homology"/>
<evidence type="ECO:0000256" key="8">
    <source>
        <dbReference type="SAM" id="Phobius"/>
    </source>
</evidence>
<dbReference type="InterPro" id="IPR038438">
    <property type="entry name" value="PepN_Ig-like_sf"/>
</dbReference>
<keyword evidence="7 8" id="KW-0472">Membrane</keyword>
<evidence type="ECO:0000313" key="11">
    <source>
        <dbReference type="Proteomes" id="UP000631114"/>
    </source>
</evidence>
<comment type="caution">
    <text evidence="10">The sequence shown here is derived from an EMBL/GenBank/DDBJ whole genome shotgun (WGS) entry which is preliminary data.</text>
</comment>
<dbReference type="PANTHER" id="PTHR11827">
    <property type="entry name" value="SOLUTE CARRIER FAMILY 12, CATION COTRANSPORTERS"/>
    <property type="match status" value="1"/>
</dbReference>
<name>A0A835MD37_9MAGN</name>
<reference evidence="10 11" key="1">
    <citation type="submission" date="2020-10" db="EMBL/GenBank/DDBJ databases">
        <title>The Coptis chinensis genome and diversification of protoberbering-type alkaloids.</title>
        <authorList>
            <person name="Wang B."/>
            <person name="Shu S."/>
            <person name="Song C."/>
            <person name="Liu Y."/>
        </authorList>
    </citation>
    <scope>NUCLEOTIDE SEQUENCE [LARGE SCALE GENOMIC DNA]</scope>
    <source>
        <strain evidence="10">HL-2020</strain>
        <tissue evidence="10">Leaf</tissue>
    </source>
</reference>
<feature type="transmembrane region" description="Helical" evidence="8">
    <location>
        <begin position="12"/>
        <end position="35"/>
    </location>
</feature>
<dbReference type="GO" id="GO:0015377">
    <property type="term" value="F:chloride:monoatomic cation symporter activity"/>
    <property type="evidence" value="ECO:0007669"/>
    <property type="project" value="InterPro"/>
</dbReference>
<dbReference type="Pfam" id="PF06624">
    <property type="entry name" value="RAMP4"/>
    <property type="match status" value="1"/>
</dbReference>
<keyword evidence="4 8" id="KW-0812">Transmembrane</keyword>